<sequence length="137" mass="16090">MESKGSLPVIQRNLDKAIQRWRHLVPDEENETTKQINNAIKDIVFCYDTSECIYEKMKKLTDLISDFKNRSTYANYTQMVLADAIGPYEYEEDIQSFLGMVCAINSCLGGVSDFFWSEYKMEYFGYYLPEEESEFDF</sequence>
<protein>
    <submittedName>
        <fullName evidence="1">Uncharacterized protein</fullName>
    </submittedName>
</protein>
<evidence type="ECO:0000313" key="1">
    <source>
        <dbReference type="EMBL" id="KAK8843536.1"/>
    </source>
</evidence>
<reference evidence="1 2" key="1">
    <citation type="submission" date="2024-04" db="EMBL/GenBank/DDBJ databases">
        <title>Tritrichomonas musculus Genome.</title>
        <authorList>
            <person name="Alves-Ferreira E."/>
            <person name="Grigg M."/>
            <person name="Lorenzi H."/>
            <person name="Galac M."/>
        </authorList>
    </citation>
    <scope>NUCLEOTIDE SEQUENCE [LARGE SCALE GENOMIC DNA]</scope>
    <source>
        <strain evidence="1 2">EAF2021</strain>
    </source>
</reference>
<gene>
    <name evidence="1" type="ORF">M9Y10_024591</name>
</gene>
<dbReference type="Proteomes" id="UP001470230">
    <property type="component" value="Unassembled WGS sequence"/>
</dbReference>
<proteinExistence type="predicted"/>
<keyword evidence="2" id="KW-1185">Reference proteome</keyword>
<accession>A0ABR2HAP9</accession>
<evidence type="ECO:0000313" key="2">
    <source>
        <dbReference type="Proteomes" id="UP001470230"/>
    </source>
</evidence>
<name>A0ABR2HAP9_9EUKA</name>
<comment type="caution">
    <text evidence="1">The sequence shown here is derived from an EMBL/GenBank/DDBJ whole genome shotgun (WGS) entry which is preliminary data.</text>
</comment>
<dbReference type="EMBL" id="JAPFFF010000034">
    <property type="protein sequence ID" value="KAK8843536.1"/>
    <property type="molecule type" value="Genomic_DNA"/>
</dbReference>
<organism evidence="1 2">
    <name type="scientific">Tritrichomonas musculus</name>
    <dbReference type="NCBI Taxonomy" id="1915356"/>
    <lineage>
        <taxon>Eukaryota</taxon>
        <taxon>Metamonada</taxon>
        <taxon>Parabasalia</taxon>
        <taxon>Tritrichomonadida</taxon>
        <taxon>Tritrichomonadidae</taxon>
        <taxon>Tritrichomonas</taxon>
    </lineage>
</organism>